<dbReference type="SMART" id="SM00960">
    <property type="entry name" value="Robl_LC7"/>
    <property type="match status" value="1"/>
</dbReference>
<dbReference type="Proteomes" id="UP000521676">
    <property type="component" value="Unassembled WGS sequence"/>
</dbReference>
<proteinExistence type="predicted"/>
<name>A0A8T7LVP9_9CHLR</name>
<dbReference type="EMBL" id="JACATZ010000001">
    <property type="protein sequence ID" value="NWJ44963.1"/>
    <property type="molecule type" value="Genomic_DNA"/>
</dbReference>
<reference evidence="3" key="2">
    <citation type="journal article" date="2024" name="Nature">
        <title>Anoxygenic phototroph of the Chloroflexota uses a type I reaction centre.</title>
        <authorList>
            <person name="Tsuji J.M."/>
            <person name="Shaw N.A."/>
            <person name="Nagashima S."/>
            <person name="Venkiteswaran J.J."/>
            <person name="Schiff S.L."/>
            <person name="Watanabe T."/>
            <person name="Fukui M."/>
            <person name="Hanada S."/>
            <person name="Tank M."/>
            <person name="Neufeld J.D."/>
        </authorList>
    </citation>
    <scope>NUCLEOTIDE SEQUENCE</scope>
    <source>
        <strain evidence="3">L227-S17</strain>
    </source>
</reference>
<protein>
    <submittedName>
        <fullName evidence="2">Roadblock/LC7 domain-containing protein</fullName>
    </submittedName>
</protein>
<organism evidence="2 4">
    <name type="scientific">Candidatus Chlorohelix allophototropha</name>
    <dbReference type="NCBI Taxonomy" id="3003348"/>
    <lineage>
        <taxon>Bacteria</taxon>
        <taxon>Bacillati</taxon>
        <taxon>Chloroflexota</taxon>
        <taxon>Chloroflexia</taxon>
        <taxon>Candidatus Chloroheliales</taxon>
        <taxon>Candidatus Chloroheliaceae</taxon>
        <taxon>Candidatus Chlorohelix</taxon>
    </lineage>
</organism>
<evidence type="ECO:0000313" key="3">
    <source>
        <dbReference type="EMBL" id="WJW66844.1"/>
    </source>
</evidence>
<evidence type="ECO:0000313" key="4">
    <source>
        <dbReference type="Proteomes" id="UP000521676"/>
    </source>
</evidence>
<dbReference type="Gene3D" id="3.30.450.30">
    <property type="entry name" value="Dynein light chain 2a, cytoplasmic"/>
    <property type="match status" value="1"/>
</dbReference>
<dbReference type="SUPFAM" id="SSF103196">
    <property type="entry name" value="Roadblock/LC7 domain"/>
    <property type="match status" value="1"/>
</dbReference>
<dbReference type="InterPro" id="IPR004942">
    <property type="entry name" value="Roadblock/LAMTOR2_dom"/>
</dbReference>
<gene>
    <name evidence="2" type="ORF">HXX08_03705</name>
    <name evidence="3" type="ORF">OZ401_000089</name>
</gene>
<evidence type="ECO:0000313" key="5">
    <source>
        <dbReference type="Proteomes" id="UP001431572"/>
    </source>
</evidence>
<dbReference type="EMBL" id="CP128399">
    <property type="protein sequence ID" value="WJW66844.1"/>
    <property type="molecule type" value="Genomic_DNA"/>
</dbReference>
<dbReference type="Proteomes" id="UP001431572">
    <property type="component" value="Chromosome 1"/>
</dbReference>
<dbReference type="RefSeq" id="WP_341468737.1">
    <property type="nucleotide sequence ID" value="NZ_CP128399.1"/>
</dbReference>
<reference evidence="2 4" key="1">
    <citation type="submission" date="2020-06" db="EMBL/GenBank/DDBJ databases">
        <title>Anoxygenic phototrophic Chloroflexota member uses a Type I reaction center.</title>
        <authorList>
            <person name="Tsuji J.M."/>
            <person name="Shaw N.A."/>
            <person name="Nagashima S."/>
            <person name="Venkiteswaran J."/>
            <person name="Schiff S.L."/>
            <person name="Hanada S."/>
            <person name="Tank M."/>
            <person name="Neufeld J.D."/>
        </authorList>
    </citation>
    <scope>NUCLEOTIDE SEQUENCE [LARGE SCALE GENOMIC DNA]</scope>
    <source>
        <strain evidence="2">L227-S17</strain>
    </source>
</reference>
<evidence type="ECO:0000313" key="2">
    <source>
        <dbReference type="EMBL" id="NWJ44963.1"/>
    </source>
</evidence>
<keyword evidence="5" id="KW-1185">Reference proteome</keyword>
<dbReference type="Pfam" id="PF03259">
    <property type="entry name" value="Robl_LC7"/>
    <property type="match status" value="1"/>
</dbReference>
<accession>A0A8T7LVP9</accession>
<evidence type="ECO:0000259" key="1">
    <source>
        <dbReference type="SMART" id="SM00960"/>
    </source>
</evidence>
<sequence length="115" mass="12311">MAKYFEELVKLDGVIGGLLVGKDGLVVQSLMIEEEDAEILGAMAASTFDTVARTTERLGIGKLNDAIVGAAEGSLQMREAGDLVLVVICQPPYNVGEVRLAMAKAARRARDDFQE</sequence>
<dbReference type="AlphaFoldDB" id="A0A8T7LVP9"/>
<feature type="domain" description="Roadblock/LAMTOR2" evidence="1">
    <location>
        <begin position="1"/>
        <end position="89"/>
    </location>
</feature>